<dbReference type="AlphaFoldDB" id="A0A1I4TWS3"/>
<dbReference type="Gene3D" id="3.40.50.300">
    <property type="entry name" value="P-loop containing nucleotide triphosphate hydrolases"/>
    <property type="match status" value="1"/>
</dbReference>
<accession>A0A1I4TWS3</accession>
<evidence type="ECO:0000313" key="1">
    <source>
        <dbReference type="EMBL" id="SFM81077.1"/>
    </source>
</evidence>
<dbReference type="InterPro" id="IPR027417">
    <property type="entry name" value="P-loop_NTPase"/>
</dbReference>
<dbReference type="OrthoDB" id="7528037at2"/>
<dbReference type="STRING" id="254406.SAMN04488042_1244"/>
<dbReference type="Proteomes" id="UP000199144">
    <property type="component" value="Unassembled WGS sequence"/>
</dbReference>
<dbReference type="EMBL" id="FOTQ01000024">
    <property type="protein sequence ID" value="SFM81077.1"/>
    <property type="molecule type" value="Genomic_DNA"/>
</dbReference>
<evidence type="ECO:0008006" key="3">
    <source>
        <dbReference type="Google" id="ProtNLM"/>
    </source>
</evidence>
<gene>
    <name evidence="1" type="ORF">SAMN04488042_1244</name>
</gene>
<sequence length="275" mass="31469">MLNLEDVREITIVAAPRSGTNYFCDTLGAFEENAAFLELFSPEGVFGVSKYEGILAMINSNLGTQYDDPQDKSFVNFVRQAPLEFLAALKAAVAEIGKTAFSYKIFADQLNRPHLREILESSNRHVLFVVRNRIDSYISFCKAREKNVWVNQDTSDLKIEIDFHEFMEWAAKLDRWYAETEAVLREAGRKYSIFSYDADINVPKGTLVEKQYIGLRSVGVDMMYPKTISKPMFSRQDKPSAPFSKIINGEELRKEFVKRKLLATYALRNPMVNAQ</sequence>
<dbReference type="RefSeq" id="WP_093097258.1">
    <property type="nucleotide sequence ID" value="NZ_FOTQ01000024.1"/>
</dbReference>
<evidence type="ECO:0000313" key="2">
    <source>
        <dbReference type="Proteomes" id="UP000199144"/>
    </source>
</evidence>
<organism evidence="1 2">
    <name type="scientific">Shimia aestuarii</name>
    <dbReference type="NCBI Taxonomy" id="254406"/>
    <lineage>
        <taxon>Bacteria</taxon>
        <taxon>Pseudomonadati</taxon>
        <taxon>Pseudomonadota</taxon>
        <taxon>Alphaproteobacteria</taxon>
        <taxon>Rhodobacterales</taxon>
        <taxon>Roseobacteraceae</taxon>
    </lineage>
</organism>
<protein>
    <recommendedName>
        <fullName evidence="3">LPS sulfotransferase NodH</fullName>
    </recommendedName>
</protein>
<dbReference type="SUPFAM" id="SSF52540">
    <property type="entry name" value="P-loop containing nucleoside triphosphate hydrolases"/>
    <property type="match status" value="1"/>
</dbReference>
<reference evidence="1 2" key="1">
    <citation type="submission" date="2016-10" db="EMBL/GenBank/DDBJ databases">
        <authorList>
            <person name="de Groot N.N."/>
        </authorList>
    </citation>
    <scope>NUCLEOTIDE SEQUENCE [LARGE SCALE GENOMIC DNA]</scope>
    <source>
        <strain evidence="1 2">DSM 15283</strain>
    </source>
</reference>
<keyword evidence="2" id="KW-1185">Reference proteome</keyword>
<name>A0A1I4TWS3_9RHOB</name>
<proteinExistence type="predicted"/>